<keyword evidence="5 6" id="KW-0539">Nucleus</keyword>
<feature type="compositionally biased region" description="Low complexity" evidence="7">
    <location>
        <begin position="329"/>
        <end position="347"/>
    </location>
</feature>
<reference evidence="9" key="1">
    <citation type="journal article" date="2023" name="Mol. Biol. Evol.">
        <title>Third-Generation Sequencing Reveals the Adaptive Role of the Epigenome in Three Deep-Sea Polychaetes.</title>
        <authorList>
            <person name="Perez M."/>
            <person name="Aroh O."/>
            <person name="Sun Y."/>
            <person name="Lan Y."/>
            <person name="Juniper S.K."/>
            <person name="Young C.R."/>
            <person name="Angers B."/>
            <person name="Qian P.Y."/>
        </authorList>
    </citation>
    <scope>NUCLEOTIDE SEQUENCE</scope>
    <source>
        <strain evidence="9">R07B-5</strain>
    </source>
</reference>
<feature type="compositionally biased region" description="Basic and acidic residues" evidence="7">
    <location>
        <begin position="259"/>
        <end position="270"/>
    </location>
</feature>
<dbReference type="SUPFAM" id="SSF46689">
    <property type="entry name" value="Homeodomain-like"/>
    <property type="match status" value="1"/>
</dbReference>
<evidence type="ECO:0000313" key="9">
    <source>
        <dbReference type="EMBL" id="KAK2189796.1"/>
    </source>
</evidence>
<dbReference type="FunFam" id="1.10.10.60:FF:000003">
    <property type="entry name" value="Iroquois-class homeobox protein IRX"/>
    <property type="match status" value="1"/>
</dbReference>
<feature type="compositionally biased region" description="Polar residues" evidence="7">
    <location>
        <begin position="376"/>
        <end position="388"/>
    </location>
</feature>
<dbReference type="PANTHER" id="PTHR11211">
    <property type="entry name" value="IROQUOIS-CLASS HOMEODOMAIN PROTEIN IRX"/>
    <property type="match status" value="1"/>
</dbReference>
<gene>
    <name evidence="9" type="ORF">NP493_96g02026</name>
</gene>
<dbReference type="InterPro" id="IPR017970">
    <property type="entry name" value="Homeobox_CS"/>
</dbReference>
<evidence type="ECO:0000256" key="7">
    <source>
        <dbReference type="SAM" id="MobiDB-lite"/>
    </source>
</evidence>
<dbReference type="SMART" id="SM00389">
    <property type="entry name" value="HOX"/>
    <property type="match status" value="1"/>
</dbReference>
<dbReference type="PROSITE" id="PS50071">
    <property type="entry name" value="HOMEOBOX_2"/>
    <property type="match status" value="1"/>
</dbReference>
<accession>A0AAD9P7U7</accession>
<feature type="region of interest" description="Disordered" evidence="7">
    <location>
        <begin position="507"/>
        <end position="539"/>
    </location>
</feature>
<keyword evidence="10" id="KW-1185">Reference proteome</keyword>
<dbReference type="PROSITE" id="PS00027">
    <property type="entry name" value="HOMEOBOX_1"/>
    <property type="match status" value="1"/>
</dbReference>
<evidence type="ECO:0000256" key="2">
    <source>
        <dbReference type="ARBA" id="ARBA00008446"/>
    </source>
</evidence>
<evidence type="ECO:0000256" key="1">
    <source>
        <dbReference type="ARBA" id="ARBA00004123"/>
    </source>
</evidence>
<feature type="DNA-binding region" description="Homeobox" evidence="6">
    <location>
        <begin position="115"/>
        <end position="177"/>
    </location>
</feature>
<name>A0AAD9P7U7_RIDPI</name>
<dbReference type="CDD" id="cd00086">
    <property type="entry name" value="homeodomain"/>
    <property type="match status" value="1"/>
</dbReference>
<evidence type="ECO:0000256" key="4">
    <source>
        <dbReference type="ARBA" id="ARBA00023155"/>
    </source>
</evidence>
<feature type="compositionally biased region" description="Acidic residues" evidence="7">
    <location>
        <begin position="246"/>
        <end position="258"/>
    </location>
</feature>
<dbReference type="InterPro" id="IPR001356">
    <property type="entry name" value="HD"/>
</dbReference>
<evidence type="ECO:0000259" key="8">
    <source>
        <dbReference type="PROSITE" id="PS50071"/>
    </source>
</evidence>
<feature type="compositionally biased region" description="Basic and acidic residues" evidence="7">
    <location>
        <begin position="278"/>
        <end position="318"/>
    </location>
</feature>
<feature type="compositionally biased region" description="Basic and acidic residues" evidence="7">
    <location>
        <begin position="235"/>
        <end position="245"/>
    </location>
</feature>
<dbReference type="GO" id="GO:0048468">
    <property type="term" value="P:cell development"/>
    <property type="evidence" value="ECO:0007669"/>
    <property type="project" value="TreeGrafter"/>
</dbReference>
<evidence type="ECO:0000313" key="10">
    <source>
        <dbReference type="Proteomes" id="UP001209878"/>
    </source>
</evidence>
<feature type="domain" description="Homeobox" evidence="8">
    <location>
        <begin position="113"/>
        <end position="176"/>
    </location>
</feature>
<organism evidence="9 10">
    <name type="scientific">Ridgeia piscesae</name>
    <name type="common">Tubeworm</name>
    <dbReference type="NCBI Taxonomy" id="27915"/>
    <lineage>
        <taxon>Eukaryota</taxon>
        <taxon>Metazoa</taxon>
        <taxon>Spiralia</taxon>
        <taxon>Lophotrochozoa</taxon>
        <taxon>Annelida</taxon>
        <taxon>Polychaeta</taxon>
        <taxon>Sedentaria</taxon>
        <taxon>Canalipalpata</taxon>
        <taxon>Sabellida</taxon>
        <taxon>Siboglinidae</taxon>
        <taxon>Ridgeia</taxon>
    </lineage>
</organism>
<dbReference type="GO" id="GO:0000978">
    <property type="term" value="F:RNA polymerase II cis-regulatory region sequence-specific DNA binding"/>
    <property type="evidence" value="ECO:0007669"/>
    <property type="project" value="TreeGrafter"/>
</dbReference>
<dbReference type="GO" id="GO:0030182">
    <property type="term" value="P:neuron differentiation"/>
    <property type="evidence" value="ECO:0007669"/>
    <property type="project" value="TreeGrafter"/>
</dbReference>
<dbReference type="Pfam" id="PF05920">
    <property type="entry name" value="Homeobox_KN"/>
    <property type="match status" value="1"/>
</dbReference>
<dbReference type="Gene3D" id="1.10.10.60">
    <property type="entry name" value="Homeodomain-like"/>
    <property type="match status" value="1"/>
</dbReference>
<dbReference type="Proteomes" id="UP001209878">
    <property type="component" value="Unassembled WGS sequence"/>
</dbReference>
<feature type="compositionally biased region" description="Basic and acidic residues" evidence="7">
    <location>
        <begin position="178"/>
        <end position="189"/>
    </location>
</feature>
<dbReference type="GO" id="GO:0005634">
    <property type="term" value="C:nucleus"/>
    <property type="evidence" value="ECO:0007669"/>
    <property type="project" value="UniProtKB-SubCell"/>
</dbReference>
<feature type="compositionally biased region" description="Basic and acidic residues" evidence="7">
    <location>
        <begin position="516"/>
        <end position="539"/>
    </location>
</feature>
<evidence type="ECO:0000256" key="3">
    <source>
        <dbReference type="ARBA" id="ARBA00023125"/>
    </source>
</evidence>
<evidence type="ECO:0000256" key="5">
    <source>
        <dbReference type="ARBA" id="ARBA00023242"/>
    </source>
</evidence>
<comment type="caution">
    <text evidence="9">The sequence shown here is derived from an EMBL/GenBank/DDBJ whole genome shotgun (WGS) entry which is preliminary data.</text>
</comment>
<evidence type="ECO:0000256" key="6">
    <source>
        <dbReference type="PROSITE-ProRule" id="PRU00108"/>
    </source>
</evidence>
<feature type="compositionally biased region" description="Basic and acidic residues" evidence="7">
    <location>
        <begin position="208"/>
        <end position="223"/>
    </location>
</feature>
<comment type="similarity">
    <text evidence="2">Belongs to the TALE/IRO homeobox family.</text>
</comment>
<dbReference type="GO" id="GO:0000981">
    <property type="term" value="F:DNA-binding transcription factor activity, RNA polymerase II-specific"/>
    <property type="evidence" value="ECO:0007669"/>
    <property type="project" value="InterPro"/>
</dbReference>
<sequence>MSPAATLAGSTTGRCCDGGQSVIIDPHTGQAVCSCQYNAAVLACARAPGRTTVGYPFNGLNVFPTSSDPSTLYSSLNPIYKDASEVMRLSLPGGVYSPYDTSLSSYPYATGYGSIDARRKNATRESTNTLKAWLYEHRKNPYPTKGEKIMLAILTKMTLTQVSTWFANARRRLKKDCRSSWDSESKSLDGEDDDDDVIGGDVGDDDVDVGREESDEGTGRRGDAGSTDGNVNSPGREEEKLSDHQMEDDEDVEVESNEDIGKSRDNDRDVLQQSLSSDDLRKRVTEEAVRRRSDDTTSRAHADSDSDRASDRAADLSSDRCCPSQVAGSSTSPIRQSRSSNSSVSETSGEKPQRANENNMAAKPKPRIWSIDDVVGTNSSSSSATTRPKMSDEFQRSLAETSRSAVVTSASPLARQAPEVTSLPLPPTHYGPPGFESAKLTWAMDASRCLHPYFSSGFSLPVSHPLTPPGVAGLPHLPFMPMMNGGFLPRTIDAHAMRPSLVSSGVPLSRETLGLAERRSPERHRQTPLHDDSPRPNYG</sequence>
<dbReference type="PANTHER" id="PTHR11211:SF40">
    <property type="entry name" value="MIRROR, ISOFORM C"/>
    <property type="match status" value="1"/>
</dbReference>
<feature type="region of interest" description="Disordered" evidence="7">
    <location>
        <begin position="178"/>
        <end position="397"/>
    </location>
</feature>
<feature type="compositionally biased region" description="Acidic residues" evidence="7">
    <location>
        <begin position="190"/>
        <end position="207"/>
    </location>
</feature>
<dbReference type="InterPro" id="IPR009057">
    <property type="entry name" value="Homeodomain-like_sf"/>
</dbReference>
<dbReference type="InterPro" id="IPR008422">
    <property type="entry name" value="KN_HD"/>
</dbReference>
<protein>
    <recommendedName>
        <fullName evidence="8">Homeobox domain-containing protein</fullName>
    </recommendedName>
</protein>
<comment type="subcellular location">
    <subcellularLocation>
        <location evidence="1 6">Nucleus</location>
    </subcellularLocation>
</comment>
<keyword evidence="3 6" id="KW-0238">DNA-binding</keyword>
<proteinExistence type="inferred from homology"/>
<dbReference type="EMBL" id="JAODUO010000096">
    <property type="protein sequence ID" value="KAK2189796.1"/>
    <property type="molecule type" value="Genomic_DNA"/>
</dbReference>
<dbReference type="AlphaFoldDB" id="A0AAD9P7U7"/>
<keyword evidence="4 6" id="KW-0371">Homeobox</keyword>